<reference evidence="1 2" key="1">
    <citation type="submission" date="2019-03" db="EMBL/GenBank/DDBJ databases">
        <title>Genomic Encyclopedia of Type Strains, Phase IV (KMG-IV): sequencing the most valuable type-strain genomes for metagenomic binning, comparative biology and taxonomic classification.</title>
        <authorList>
            <person name="Goeker M."/>
        </authorList>
    </citation>
    <scope>NUCLEOTIDE SEQUENCE [LARGE SCALE GENOMIC DNA]</scope>
    <source>
        <strain evidence="1 2">DSM 28697</strain>
    </source>
</reference>
<dbReference type="AlphaFoldDB" id="A0A4R6U5P6"/>
<dbReference type="RefSeq" id="WP_133579680.1">
    <property type="nucleotide sequence ID" value="NZ_SNYJ01000004.1"/>
</dbReference>
<dbReference type="Pfam" id="PF19654">
    <property type="entry name" value="DUF6157"/>
    <property type="match status" value="1"/>
</dbReference>
<gene>
    <name evidence="1" type="ORF">EV213_10474</name>
</gene>
<dbReference type="EMBL" id="SNYJ01000004">
    <property type="protein sequence ID" value="TDQ41076.1"/>
    <property type="molecule type" value="Genomic_DNA"/>
</dbReference>
<sequence>MPQDLNYYQTFITTSPDCRALEGTAPKVKEGKALTKARIEYDMLSAHPYSYTQEELLYQVHLHHKQIPVEEQNEQARKAFFQKSHACLRASALPKTYGWGLHFNQEGKIALYGSETNAYEEFVQDKSITKLSGMRSKRTSG</sequence>
<keyword evidence="2" id="KW-1185">Reference proteome</keyword>
<dbReference type="OrthoDB" id="2361182at2"/>
<evidence type="ECO:0000313" key="2">
    <source>
        <dbReference type="Proteomes" id="UP000295632"/>
    </source>
</evidence>
<name>A0A4R6U5P6_9BACI</name>
<proteinExistence type="predicted"/>
<protein>
    <submittedName>
        <fullName evidence="1">Uncharacterized protein</fullName>
    </submittedName>
</protein>
<evidence type="ECO:0000313" key="1">
    <source>
        <dbReference type="EMBL" id="TDQ41076.1"/>
    </source>
</evidence>
<dbReference type="Proteomes" id="UP000295632">
    <property type="component" value="Unassembled WGS sequence"/>
</dbReference>
<comment type="caution">
    <text evidence="1">The sequence shown here is derived from an EMBL/GenBank/DDBJ whole genome shotgun (WGS) entry which is preliminary data.</text>
</comment>
<dbReference type="InterPro" id="IPR046155">
    <property type="entry name" value="DUF6157"/>
</dbReference>
<organism evidence="1 2">
    <name type="scientific">Aureibacillus halotolerans</name>
    <dbReference type="NCBI Taxonomy" id="1508390"/>
    <lineage>
        <taxon>Bacteria</taxon>
        <taxon>Bacillati</taxon>
        <taxon>Bacillota</taxon>
        <taxon>Bacilli</taxon>
        <taxon>Bacillales</taxon>
        <taxon>Bacillaceae</taxon>
        <taxon>Aureibacillus</taxon>
    </lineage>
</organism>
<accession>A0A4R6U5P6</accession>